<dbReference type="InterPro" id="IPR009935">
    <property type="entry name" value="DUF1467"/>
</dbReference>
<comment type="caution">
    <text evidence="2">The sequence shown here is derived from an EMBL/GenBank/DDBJ whole genome shotgun (WGS) entry which is preliminary data.</text>
</comment>
<accession>A0ABV6QY67</accession>
<name>A0ABV6QY67_9CAUL</name>
<gene>
    <name evidence="2" type="ORF">ACFFGE_00270</name>
</gene>
<organism evidence="2 3">
    <name type="scientific">Brevundimonas balnearis</name>
    <dbReference type="NCBI Taxonomy" id="1572858"/>
    <lineage>
        <taxon>Bacteria</taxon>
        <taxon>Pseudomonadati</taxon>
        <taxon>Pseudomonadota</taxon>
        <taxon>Alphaproteobacteria</taxon>
        <taxon>Caulobacterales</taxon>
        <taxon>Caulobacteraceae</taxon>
        <taxon>Brevundimonas</taxon>
    </lineage>
</organism>
<dbReference type="Pfam" id="PF07330">
    <property type="entry name" value="DUF1467"/>
    <property type="match status" value="1"/>
</dbReference>
<feature type="transmembrane region" description="Helical" evidence="1">
    <location>
        <begin position="60"/>
        <end position="80"/>
    </location>
</feature>
<keyword evidence="3" id="KW-1185">Reference proteome</keyword>
<keyword evidence="1" id="KW-0472">Membrane</keyword>
<evidence type="ECO:0000313" key="3">
    <source>
        <dbReference type="Proteomes" id="UP001589906"/>
    </source>
</evidence>
<reference evidence="2 3" key="1">
    <citation type="submission" date="2024-09" db="EMBL/GenBank/DDBJ databases">
        <authorList>
            <person name="Sun Q."/>
            <person name="Mori K."/>
        </authorList>
    </citation>
    <scope>NUCLEOTIDE SEQUENCE [LARGE SCALE GENOMIC DNA]</scope>
    <source>
        <strain evidence="2 3">NCAIM B.02621</strain>
    </source>
</reference>
<sequence>MMPVGWFTATAIFLVVWWVVLFAVLPLGMDQKDREIPTDGAQWGAPADPQLKKKFLTTTWIAAVVWVLIMVILATGMIPLPSVG</sequence>
<keyword evidence="1" id="KW-1133">Transmembrane helix</keyword>
<dbReference type="Proteomes" id="UP001589906">
    <property type="component" value="Unassembled WGS sequence"/>
</dbReference>
<keyword evidence="1" id="KW-0812">Transmembrane</keyword>
<protein>
    <submittedName>
        <fullName evidence="2">DUF1467 family protein</fullName>
    </submittedName>
</protein>
<dbReference type="RefSeq" id="WP_376833142.1">
    <property type="nucleotide sequence ID" value="NZ_JBHLSW010000001.1"/>
</dbReference>
<dbReference type="EMBL" id="JBHLSW010000001">
    <property type="protein sequence ID" value="MFC0632316.1"/>
    <property type="molecule type" value="Genomic_DNA"/>
</dbReference>
<proteinExistence type="predicted"/>
<evidence type="ECO:0000256" key="1">
    <source>
        <dbReference type="SAM" id="Phobius"/>
    </source>
</evidence>
<feature type="transmembrane region" description="Helical" evidence="1">
    <location>
        <begin position="6"/>
        <end position="27"/>
    </location>
</feature>
<evidence type="ECO:0000313" key="2">
    <source>
        <dbReference type="EMBL" id="MFC0632316.1"/>
    </source>
</evidence>